<evidence type="ECO:0000256" key="2">
    <source>
        <dbReference type="ARBA" id="ARBA00022490"/>
    </source>
</evidence>
<reference evidence="10" key="1">
    <citation type="journal article" date="2017" name="Appl. Environ. Microbiol.">
        <title>Genomic analysis of Calderihabitans maritimus KKC1, a thermophilic hydrogenogenic carboxydotrophic bacterium isolated from marine sediment.</title>
        <authorList>
            <person name="Omae K."/>
            <person name="Yoneda Y."/>
            <person name="Fukuyama Y."/>
            <person name="Yoshida T."/>
            <person name="Sako Y."/>
        </authorList>
    </citation>
    <scope>NUCLEOTIDE SEQUENCE [LARGE SCALE GENOMIC DNA]</scope>
    <source>
        <strain evidence="10">KKC1</strain>
    </source>
</reference>
<dbReference type="Gene3D" id="1.10.10.200">
    <property type="match status" value="1"/>
</dbReference>
<evidence type="ECO:0000313" key="9">
    <source>
        <dbReference type="EMBL" id="GAW92725.1"/>
    </source>
</evidence>
<dbReference type="OrthoDB" id="9781053at2"/>
<evidence type="ECO:0000256" key="1">
    <source>
        <dbReference type="ARBA" id="ARBA00008724"/>
    </source>
</evidence>
<evidence type="ECO:0000256" key="4">
    <source>
        <dbReference type="ARBA" id="ARBA00023125"/>
    </source>
</evidence>
<sequence length="252" mass="27713">MAGHSKWANIKHKKARMDAKRGKLFTKLGREIIVAAKLGGGDPEANPRLKAAIQKAREANMPNDNIIRAIKRGTGEIEGADYEEVVYEGYGPGGVALLLKATTDNRNRTASEIRHLFAKNGGNLGENGCVAWMFDMRGLLTVDLNEVQQDPEEIMLESIEAGAEDVSVEGETVEIITAPDELMTVKETLAEKGYKFTIAEVTMIPKTTVSVSDREQAEKILKLVDVLEDHDDVQSVYANFDIPDDLMKEIGQ</sequence>
<gene>
    <name evidence="9" type="ORF">KKC1_18750</name>
</gene>
<dbReference type="HAMAP" id="MF_00693">
    <property type="entry name" value="Transcrip_reg_TACO1"/>
    <property type="match status" value="1"/>
</dbReference>
<feature type="domain" description="TACO1/YebC-like N-terminal" evidence="8">
    <location>
        <begin position="5"/>
        <end position="76"/>
    </location>
</feature>
<keyword evidence="10" id="KW-1185">Reference proteome</keyword>
<evidence type="ECO:0000259" key="7">
    <source>
        <dbReference type="Pfam" id="PF01709"/>
    </source>
</evidence>
<keyword evidence="4 6" id="KW-0238">DNA-binding</keyword>
<dbReference type="SUPFAM" id="SSF75625">
    <property type="entry name" value="YebC-like"/>
    <property type="match status" value="1"/>
</dbReference>
<dbReference type="NCBIfam" id="TIGR01033">
    <property type="entry name" value="YebC/PmpR family DNA-binding transcriptional regulator"/>
    <property type="match status" value="1"/>
</dbReference>
<keyword evidence="3 6" id="KW-0805">Transcription regulation</keyword>
<evidence type="ECO:0000313" key="10">
    <source>
        <dbReference type="Proteomes" id="UP000197032"/>
    </source>
</evidence>
<feature type="domain" description="TACO1/YebC-like second and third" evidence="7">
    <location>
        <begin position="82"/>
        <end position="240"/>
    </location>
</feature>
<dbReference type="GO" id="GO:0005829">
    <property type="term" value="C:cytosol"/>
    <property type="evidence" value="ECO:0007669"/>
    <property type="project" value="TreeGrafter"/>
</dbReference>
<dbReference type="InterPro" id="IPR002876">
    <property type="entry name" value="Transcrip_reg_TACO1-like"/>
</dbReference>
<dbReference type="Pfam" id="PF01709">
    <property type="entry name" value="Transcrip_reg"/>
    <property type="match status" value="1"/>
</dbReference>
<dbReference type="GO" id="GO:0006355">
    <property type="term" value="P:regulation of DNA-templated transcription"/>
    <property type="evidence" value="ECO:0007669"/>
    <property type="project" value="UniProtKB-UniRule"/>
</dbReference>
<dbReference type="Gene3D" id="3.30.70.980">
    <property type="match status" value="2"/>
</dbReference>
<dbReference type="GO" id="GO:0003677">
    <property type="term" value="F:DNA binding"/>
    <property type="evidence" value="ECO:0007669"/>
    <property type="project" value="UniProtKB-UniRule"/>
</dbReference>
<dbReference type="NCBIfam" id="NF001030">
    <property type="entry name" value="PRK00110.1"/>
    <property type="match status" value="1"/>
</dbReference>
<dbReference type="Proteomes" id="UP000197032">
    <property type="component" value="Unassembled WGS sequence"/>
</dbReference>
<evidence type="ECO:0000256" key="3">
    <source>
        <dbReference type="ARBA" id="ARBA00023015"/>
    </source>
</evidence>
<dbReference type="InterPro" id="IPR048300">
    <property type="entry name" value="TACO1_YebC-like_2nd/3rd_dom"/>
</dbReference>
<evidence type="ECO:0000256" key="5">
    <source>
        <dbReference type="ARBA" id="ARBA00023163"/>
    </source>
</evidence>
<evidence type="ECO:0000256" key="6">
    <source>
        <dbReference type="HAMAP-Rule" id="MF_00693"/>
    </source>
</evidence>
<dbReference type="InterPro" id="IPR017856">
    <property type="entry name" value="Integrase-like_N"/>
</dbReference>
<keyword evidence="2 6" id="KW-0963">Cytoplasm</keyword>
<dbReference type="PANTHER" id="PTHR12532:SF6">
    <property type="entry name" value="TRANSCRIPTIONAL REGULATORY PROTEIN YEBC-RELATED"/>
    <property type="match status" value="1"/>
</dbReference>
<comment type="similarity">
    <text evidence="1 6">Belongs to the TACO1 family.</text>
</comment>
<proteinExistence type="inferred from homology"/>
<evidence type="ECO:0000259" key="8">
    <source>
        <dbReference type="Pfam" id="PF20772"/>
    </source>
</evidence>
<name>A0A1Z5HTT4_9FIRM</name>
<keyword evidence="5 6" id="KW-0804">Transcription</keyword>
<dbReference type="EMBL" id="BDGJ01000090">
    <property type="protein sequence ID" value="GAW92725.1"/>
    <property type="molecule type" value="Genomic_DNA"/>
</dbReference>
<dbReference type="PANTHER" id="PTHR12532">
    <property type="entry name" value="TRANSLATIONAL ACTIVATOR OF CYTOCHROME C OXIDASE 1"/>
    <property type="match status" value="1"/>
</dbReference>
<dbReference type="InterPro" id="IPR029072">
    <property type="entry name" value="YebC-like"/>
</dbReference>
<dbReference type="RefSeq" id="WP_088554014.1">
    <property type="nucleotide sequence ID" value="NZ_BDGJ01000090.1"/>
</dbReference>
<dbReference type="AlphaFoldDB" id="A0A1Z5HTT4"/>
<protein>
    <recommendedName>
        <fullName evidence="6">Probable transcriptional regulatory protein KKC1_18750</fullName>
    </recommendedName>
</protein>
<accession>A0A1Z5HTT4</accession>
<dbReference type="InterPro" id="IPR026564">
    <property type="entry name" value="Transcrip_reg_TACO1-like_dom3"/>
</dbReference>
<organism evidence="9 10">
    <name type="scientific">Calderihabitans maritimus</name>
    <dbReference type="NCBI Taxonomy" id="1246530"/>
    <lineage>
        <taxon>Bacteria</taxon>
        <taxon>Bacillati</taxon>
        <taxon>Bacillota</taxon>
        <taxon>Clostridia</taxon>
        <taxon>Neomoorellales</taxon>
        <taxon>Calderihabitantaceae</taxon>
        <taxon>Calderihabitans</taxon>
    </lineage>
</organism>
<comment type="subcellular location">
    <subcellularLocation>
        <location evidence="6">Cytoplasm</location>
    </subcellularLocation>
</comment>
<dbReference type="FunFam" id="1.10.10.200:FF:000001">
    <property type="entry name" value="Probable transcriptional regulatory protein YebC"/>
    <property type="match status" value="1"/>
</dbReference>
<dbReference type="InterPro" id="IPR049083">
    <property type="entry name" value="TACO1_YebC_N"/>
</dbReference>
<dbReference type="Pfam" id="PF20772">
    <property type="entry name" value="TACO1_YebC_N"/>
    <property type="match status" value="1"/>
</dbReference>
<dbReference type="NCBIfam" id="NF009044">
    <property type="entry name" value="PRK12378.1"/>
    <property type="match status" value="1"/>
</dbReference>
<comment type="caution">
    <text evidence="9">The sequence shown here is derived from an EMBL/GenBank/DDBJ whole genome shotgun (WGS) entry which is preliminary data.</text>
</comment>